<protein>
    <submittedName>
        <fullName evidence="3">Alpha- and gamma-adaptin-binding protein p34-like</fullName>
    </submittedName>
</protein>
<dbReference type="GeneID" id="102810326"/>
<feature type="region of interest" description="Disordered" evidence="1">
    <location>
        <begin position="192"/>
        <end position="309"/>
    </location>
</feature>
<evidence type="ECO:0000313" key="3">
    <source>
        <dbReference type="RefSeq" id="XP_006811222.1"/>
    </source>
</evidence>
<reference evidence="3" key="1">
    <citation type="submission" date="2025-08" db="UniProtKB">
        <authorList>
            <consortium name="RefSeq"/>
        </authorList>
    </citation>
    <scope>IDENTIFICATION</scope>
    <source>
        <tissue evidence="3">Testes</tissue>
    </source>
</reference>
<dbReference type="Proteomes" id="UP000694865">
    <property type="component" value="Unplaced"/>
</dbReference>
<organism evidence="2 3">
    <name type="scientific">Saccoglossus kowalevskii</name>
    <name type="common">Acorn worm</name>
    <dbReference type="NCBI Taxonomy" id="10224"/>
    <lineage>
        <taxon>Eukaryota</taxon>
        <taxon>Metazoa</taxon>
        <taxon>Hemichordata</taxon>
        <taxon>Enteropneusta</taxon>
        <taxon>Harrimaniidae</taxon>
        <taxon>Saccoglossus</taxon>
    </lineage>
</organism>
<evidence type="ECO:0000256" key="1">
    <source>
        <dbReference type="SAM" id="MobiDB-lite"/>
    </source>
</evidence>
<accession>A0ABM0LTY1</accession>
<dbReference type="Gene3D" id="3.40.50.11960">
    <property type="match status" value="1"/>
</dbReference>
<dbReference type="InterPro" id="IPR019341">
    <property type="entry name" value="Alpha/Gamma-adaptin-bd_p34"/>
</dbReference>
<keyword evidence="2" id="KW-1185">Reference proteome</keyword>
<gene>
    <name evidence="3" type="primary">LOC102810326</name>
</gene>
<dbReference type="PANTHER" id="PTHR14659:SF1">
    <property type="entry name" value="ALPHA- AND GAMMA-ADAPTIN-BINDING PROTEIN P34"/>
    <property type="match status" value="1"/>
</dbReference>
<dbReference type="RefSeq" id="XP_006811222.1">
    <property type="nucleotide sequence ID" value="XM_006811159.1"/>
</dbReference>
<dbReference type="Pfam" id="PF10199">
    <property type="entry name" value="Adaptin_binding"/>
    <property type="match status" value="1"/>
</dbReference>
<name>A0ABM0LTY1_SACKO</name>
<evidence type="ECO:0000313" key="2">
    <source>
        <dbReference type="Proteomes" id="UP000694865"/>
    </source>
</evidence>
<feature type="compositionally biased region" description="Basic and acidic residues" evidence="1">
    <location>
        <begin position="212"/>
        <end position="227"/>
    </location>
</feature>
<dbReference type="PANTHER" id="PTHR14659">
    <property type="entry name" value="ALPHA- AND GAMMA-ADAPTIN-BINDING PROTEIN P34"/>
    <property type="match status" value="1"/>
</dbReference>
<sequence length="383" mass="42971">MAASAVIASCCSVVDPRNLIKDILGLSSLPSYQTRIENIEAYPWTISNKYYTADVELCYPPRKTLGNEEFADSVQAVVIAFENKQGSFDEVKTWLPFVEAWNPEVRILACHQFQDQGISRHDILLWCIDNEFELVELNTEREEDDDDEEYDICGLKRIISALHAHTWPNLVMKDRPGLGPLDLLSFGGSPLSHRAPLPDNSEEAEEIPACGEKAETETQERANKTDDADPEEVVTSKNKNLEKNKPESNLHDSEQNEHDNDTSEKMEKADCEPMEKVKPDDSSASNVSQGARKKEKQASHTEMIDDLLGDDERRLYEALGSEDPGDTSFEQMFSQFLKMKETAETLPPDEKKAYAEKVTIAFWKAVGGADEEIEGLSSDSDDS</sequence>
<feature type="compositionally biased region" description="Basic and acidic residues" evidence="1">
    <location>
        <begin position="239"/>
        <end position="281"/>
    </location>
</feature>
<proteinExistence type="predicted"/>